<dbReference type="SUPFAM" id="SSF144232">
    <property type="entry name" value="HIT/MYND zinc finger-like"/>
    <property type="match status" value="1"/>
</dbReference>
<keyword evidence="1" id="KW-0479">Metal-binding</keyword>
<feature type="domain" description="MYND-type" evidence="5">
    <location>
        <begin position="268"/>
        <end position="317"/>
    </location>
</feature>
<accession>A0A369JPH3</accession>
<evidence type="ECO:0000313" key="6">
    <source>
        <dbReference type="EMBL" id="RDB20676.1"/>
    </source>
</evidence>
<organism evidence="6 7">
    <name type="scientific">Hypsizygus marmoreus</name>
    <name type="common">White beech mushroom</name>
    <name type="synonym">Agaricus marmoreus</name>
    <dbReference type="NCBI Taxonomy" id="39966"/>
    <lineage>
        <taxon>Eukaryota</taxon>
        <taxon>Fungi</taxon>
        <taxon>Dikarya</taxon>
        <taxon>Basidiomycota</taxon>
        <taxon>Agaricomycotina</taxon>
        <taxon>Agaricomycetes</taxon>
        <taxon>Agaricomycetidae</taxon>
        <taxon>Agaricales</taxon>
        <taxon>Tricholomatineae</taxon>
        <taxon>Lyophyllaceae</taxon>
        <taxon>Hypsizygus</taxon>
    </lineage>
</organism>
<evidence type="ECO:0000259" key="5">
    <source>
        <dbReference type="PROSITE" id="PS50865"/>
    </source>
</evidence>
<dbReference type="GO" id="GO:0008270">
    <property type="term" value="F:zinc ion binding"/>
    <property type="evidence" value="ECO:0007669"/>
    <property type="project" value="UniProtKB-KW"/>
</dbReference>
<comment type="caution">
    <text evidence="6">The sequence shown here is derived from an EMBL/GenBank/DDBJ whole genome shotgun (WGS) entry which is preliminary data.</text>
</comment>
<dbReference type="Gene3D" id="6.10.140.2220">
    <property type="match status" value="1"/>
</dbReference>
<evidence type="ECO:0000256" key="2">
    <source>
        <dbReference type="ARBA" id="ARBA00022771"/>
    </source>
</evidence>
<protein>
    <recommendedName>
        <fullName evidence="5">MYND-type domain-containing protein</fullName>
    </recommendedName>
</protein>
<evidence type="ECO:0000256" key="3">
    <source>
        <dbReference type="ARBA" id="ARBA00022833"/>
    </source>
</evidence>
<dbReference type="AlphaFoldDB" id="A0A369JPH3"/>
<dbReference type="Pfam" id="PF01753">
    <property type="entry name" value="zf-MYND"/>
    <property type="match status" value="1"/>
</dbReference>
<sequence>METIPNSSPKVRRSFLAEKFGFEAGTIKTDSKRWNKDWEKAIRSLSSDSPQTFFNLHRDRLRGFFLSSGSPKPETIDMIGFIENRIREFQTTTTSLFDNLAEGAQLRTAWMLLDDKEQRRHIQRGLEEACETAVFGQDGRAMCPEITITKLSKDSGKPFYVLVDGYRKGCKESDPNIHFTPNSWWDNVRKACGPATELTKNILTLMTLFRNDFFVIFTFTAGMSILEDFAKGSRGMDPVREVMNDEPILASALGKALAIANYKPIVRCENCTKTPDMIEGNPKFKLCSVCKSKLDFTIHYCSLACQKEDWPNHKKHCGREKVSKELKGTINDRYWMQPAVPDYIRHLPHNDDGVVSISELGFAKPDPLRPYSPALQRQVSLCAADKDVDYFLFNKYDAPIAIQIPGSMTKVLFRNARSLSLSSEPHAEHAARSIGEFLLVRMADHPGMNRERILAQMGREYGKGAKASILAFEKKILEEGIVPPGCSFLEKMGNSMDGMLMQIPDALRVAPH</sequence>
<evidence type="ECO:0000313" key="7">
    <source>
        <dbReference type="Proteomes" id="UP000076154"/>
    </source>
</evidence>
<keyword evidence="3" id="KW-0862">Zinc</keyword>
<dbReference type="InParanoid" id="A0A369JPH3"/>
<evidence type="ECO:0000256" key="4">
    <source>
        <dbReference type="PROSITE-ProRule" id="PRU00134"/>
    </source>
</evidence>
<evidence type="ECO:0000256" key="1">
    <source>
        <dbReference type="ARBA" id="ARBA00022723"/>
    </source>
</evidence>
<dbReference type="InterPro" id="IPR002893">
    <property type="entry name" value="Znf_MYND"/>
</dbReference>
<keyword evidence="7" id="KW-1185">Reference proteome</keyword>
<dbReference type="PROSITE" id="PS50865">
    <property type="entry name" value="ZF_MYND_2"/>
    <property type="match status" value="1"/>
</dbReference>
<proteinExistence type="predicted"/>
<name>A0A369JPH3_HYPMA</name>
<keyword evidence="2 4" id="KW-0863">Zinc-finger</keyword>
<gene>
    <name evidence="6" type="ORF">Hypma_012263</name>
</gene>
<dbReference type="OrthoDB" id="3188288at2759"/>
<reference evidence="6" key="1">
    <citation type="submission" date="2018-04" db="EMBL/GenBank/DDBJ databases">
        <title>Whole genome sequencing of Hypsizygus marmoreus.</title>
        <authorList>
            <person name="Choi I.-G."/>
            <person name="Min B."/>
            <person name="Kim J.-G."/>
            <person name="Kim S."/>
            <person name="Oh Y.-L."/>
            <person name="Kong W.-S."/>
            <person name="Park H."/>
            <person name="Jeong J."/>
            <person name="Song E.-S."/>
        </authorList>
    </citation>
    <scope>NUCLEOTIDE SEQUENCE [LARGE SCALE GENOMIC DNA]</scope>
    <source>
        <strain evidence="6">51987-8</strain>
    </source>
</reference>
<dbReference type="Proteomes" id="UP000076154">
    <property type="component" value="Unassembled WGS sequence"/>
</dbReference>
<dbReference type="EMBL" id="LUEZ02000058">
    <property type="protein sequence ID" value="RDB20676.1"/>
    <property type="molecule type" value="Genomic_DNA"/>
</dbReference>